<proteinExistence type="inferred from homology"/>
<dbReference type="Gene3D" id="1.25.40.60">
    <property type="match status" value="1"/>
</dbReference>
<organism evidence="2 3">
    <name type="scientific">Dekkera bruxellensis</name>
    <name type="common">Brettanomyces custersii</name>
    <dbReference type="NCBI Taxonomy" id="5007"/>
    <lineage>
        <taxon>Eukaryota</taxon>
        <taxon>Fungi</taxon>
        <taxon>Dikarya</taxon>
        <taxon>Ascomycota</taxon>
        <taxon>Saccharomycotina</taxon>
        <taxon>Pichiomycetes</taxon>
        <taxon>Pichiales</taxon>
        <taxon>Pichiaceae</taxon>
        <taxon>Brettanomyces</taxon>
    </lineage>
</organism>
<dbReference type="Gene3D" id="3.40.50.2060">
    <property type="match status" value="1"/>
</dbReference>
<dbReference type="SUPFAM" id="SSF56815">
    <property type="entry name" value="Sec1/munc18-like (SM) proteins"/>
    <property type="match status" value="1"/>
</dbReference>
<evidence type="ECO:0000256" key="1">
    <source>
        <dbReference type="ARBA" id="ARBA00009884"/>
    </source>
</evidence>
<dbReference type="AlphaFoldDB" id="A0A7D9CVT3"/>
<accession>A0A7D9CVT3</accession>
<dbReference type="Pfam" id="PF00995">
    <property type="entry name" value="Sec1"/>
    <property type="match status" value="1"/>
</dbReference>
<evidence type="ECO:0000313" key="3">
    <source>
        <dbReference type="Proteomes" id="UP000478008"/>
    </source>
</evidence>
<dbReference type="InterPro" id="IPR027482">
    <property type="entry name" value="Sec1-like_dom2"/>
</dbReference>
<dbReference type="InterPro" id="IPR001619">
    <property type="entry name" value="Sec1-like"/>
</dbReference>
<dbReference type="GO" id="GO:0016192">
    <property type="term" value="P:vesicle-mediated transport"/>
    <property type="evidence" value="ECO:0007669"/>
    <property type="project" value="InterPro"/>
</dbReference>
<evidence type="ECO:0000313" key="2">
    <source>
        <dbReference type="EMBL" id="VUG16835.1"/>
    </source>
</evidence>
<dbReference type="InterPro" id="IPR043154">
    <property type="entry name" value="Sec-1-like_dom1"/>
</dbReference>
<dbReference type="PANTHER" id="PTHR11679">
    <property type="entry name" value="VESICLE PROTEIN SORTING-ASSOCIATED"/>
    <property type="match status" value="1"/>
</dbReference>
<dbReference type="EMBL" id="CABFWN010000001">
    <property type="protein sequence ID" value="VUG16835.1"/>
    <property type="molecule type" value="Genomic_DNA"/>
</dbReference>
<keyword evidence="3" id="KW-1185">Reference proteome</keyword>
<reference evidence="2 3" key="1">
    <citation type="submission" date="2019-07" db="EMBL/GenBank/DDBJ databases">
        <authorList>
            <person name="Friedrich A."/>
            <person name="Schacherer J."/>
        </authorList>
    </citation>
    <scope>NUCLEOTIDE SEQUENCE [LARGE SCALE GENOMIC DNA]</scope>
</reference>
<comment type="similarity">
    <text evidence="1">Belongs to the STXBP/unc-18/SEC1 family.</text>
</comment>
<dbReference type="Gene3D" id="3.40.50.1910">
    <property type="match status" value="1"/>
</dbReference>
<dbReference type="PIRSF" id="PIRSF005715">
    <property type="entry name" value="VPS45_Sec1"/>
    <property type="match status" value="1"/>
</dbReference>
<dbReference type="Proteomes" id="UP000478008">
    <property type="component" value="Unassembled WGS sequence"/>
</dbReference>
<dbReference type="InterPro" id="IPR043127">
    <property type="entry name" value="Sec-1-like_dom3a"/>
</dbReference>
<gene>
    <name evidence="2" type="primary">SLY1</name>
    <name evidence="2" type="ORF">DEBR0S1_26896G</name>
</gene>
<dbReference type="InterPro" id="IPR036045">
    <property type="entry name" value="Sec1-like_sf"/>
</dbReference>
<dbReference type="Gene3D" id="3.90.830.10">
    <property type="entry name" value="Syntaxin Binding Protein 1, Chain A, domain 2"/>
    <property type="match status" value="1"/>
</dbReference>
<protein>
    <submittedName>
        <fullName evidence="2">DEBR0S1_26896g1_1</fullName>
    </submittedName>
</protein>
<name>A0A7D9CVT3_DEKBR</name>
<sequence length="638" mass="71299">MLHLNIQMDDSPVSSTSKEELTWKVLVLDRRSTAIVSSVLRVNDLLDYGITMHALIDQRRTSLPDVNAVYFVSPTVENIAKIISDVNNDHYAKFYVNFTSSLGRSLLEDFAKKVAETGNSYKIKQVYDQYLDFIVTEPNLFSLDTKNVYAQFNDPKTVEDEISGRVNEIVSGLFSAVLTMGSVPIIRSNRGGPAELIAQKLDHRLRDHSINTKQALRSPGVNSANNSIRNNKSVLILLDRNIDLASMFAHSWIYQCMVKDVFKLERNTIQIETKSDNGETSLKRYDIDPHDFFWNENASLPFPDAVEHVEAELSKYTEEAKEISSKTGYSSIKDINPNDGSDTKHIQEAIKALPELTKRKNIIDMHMSVLTELIKELEAKNLDSFFEVEQNITDPKVQTQFLDLMKKDTKGDNSKDKLRTYIIMYLKCELPETFCSECEEILKASGLDLKALAYIKRVKELNKMSAVSTLDAQNMKKGQGSAFGNGSALFSGLSSKLVGITSEGSSKLSEGLGSLISGIKKLMPEKSNLPITNIVEAILTPQQANQASLDMTDDYLYFDPSSTRGAHAKPPRRSSYDEAMVFVVGGGNYLEYSNLQDWCNGLNSSSVEDQQRTIIYGSTKICSVDGFLEECSSLGDRN</sequence>